<dbReference type="PANTHER" id="PTHR47991">
    <property type="entry name" value="OXOGLUTARATE/IRON-DEPENDENT DIOXYGENASE"/>
    <property type="match status" value="1"/>
</dbReference>
<dbReference type="Gene3D" id="2.60.120.330">
    <property type="entry name" value="B-lactam Antibiotic, Isopenicillin N Synthase, Chain"/>
    <property type="match status" value="1"/>
</dbReference>
<dbReference type="Pfam" id="PF14226">
    <property type="entry name" value="DIOX_N"/>
    <property type="match status" value="1"/>
</dbReference>
<proteinExistence type="predicted"/>
<keyword evidence="5" id="KW-1185">Reference proteome</keyword>
<feature type="domain" description="Non-haem dioxygenase N-terminal" evidence="3">
    <location>
        <begin position="12"/>
        <end position="116"/>
    </location>
</feature>
<accession>A0A9D4U4K8</accession>
<dbReference type="InterPro" id="IPR027443">
    <property type="entry name" value="IPNS-like_sf"/>
</dbReference>
<evidence type="ECO:0000313" key="4">
    <source>
        <dbReference type="EMBL" id="KAI5060076.1"/>
    </source>
</evidence>
<evidence type="ECO:0000259" key="3">
    <source>
        <dbReference type="Pfam" id="PF14226"/>
    </source>
</evidence>
<evidence type="ECO:0000313" key="5">
    <source>
        <dbReference type="Proteomes" id="UP000886520"/>
    </source>
</evidence>
<dbReference type="OrthoDB" id="288590at2759"/>
<dbReference type="AlphaFoldDB" id="A0A9D4U4K8"/>
<dbReference type="SUPFAM" id="SSF51197">
    <property type="entry name" value="Clavaminate synthase-like"/>
    <property type="match status" value="1"/>
</dbReference>
<name>A0A9D4U4K8_ADICA</name>
<sequence length="128" mass="14475">MPTDAATAASPVPILDLARCYDDDLLDLQLHSACSQWGLFHVVNHGVPNALLCRLQSQIETFLALPVEERCPRLLGHHGEGYGTGFIRKSTGIMEWRDCLHLFTFPTSRRNDDAWPLNPQFRKALEDF</sequence>
<evidence type="ECO:0000256" key="1">
    <source>
        <dbReference type="ARBA" id="ARBA00022723"/>
    </source>
</evidence>
<dbReference type="GO" id="GO:0046872">
    <property type="term" value="F:metal ion binding"/>
    <property type="evidence" value="ECO:0007669"/>
    <property type="project" value="UniProtKB-KW"/>
</dbReference>
<dbReference type="Proteomes" id="UP000886520">
    <property type="component" value="Chromosome 24"/>
</dbReference>
<organism evidence="4 5">
    <name type="scientific">Adiantum capillus-veneris</name>
    <name type="common">Maidenhair fern</name>
    <dbReference type="NCBI Taxonomy" id="13818"/>
    <lineage>
        <taxon>Eukaryota</taxon>
        <taxon>Viridiplantae</taxon>
        <taxon>Streptophyta</taxon>
        <taxon>Embryophyta</taxon>
        <taxon>Tracheophyta</taxon>
        <taxon>Polypodiopsida</taxon>
        <taxon>Polypodiidae</taxon>
        <taxon>Polypodiales</taxon>
        <taxon>Pteridineae</taxon>
        <taxon>Pteridaceae</taxon>
        <taxon>Vittarioideae</taxon>
        <taxon>Adiantum</taxon>
    </lineage>
</organism>
<keyword evidence="1" id="KW-0479">Metal-binding</keyword>
<comment type="caution">
    <text evidence="4">The sequence shown here is derived from an EMBL/GenBank/DDBJ whole genome shotgun (WGS) entry which is preliminary data.</text>
</comment>
<keyword evidence="2" id="KW-0408">Iron</keyword>
<gene>
    <name evidence="4" type="ORF">GOP47_0024496</name>
</gene>
<dbReference type="InterPro" id="IPR050295">
    <property type="entry name" value="Plant_2OG-oxidoreductases"/>
</dbReference>
<dbReference type="InterPro" id="IPR026992">
    <property type="entry name" value="DIOX_N"/>
</dbReference>
<evidence type="ECO:0000256" key="2">
    <source>
        <dbReference type="ARBA" id="ARBA00023004"/>
    </source>
</evidence>
<dbReference type="EMBL" id="JABFUD020000024">
    <property type="protein sequence ID" value="KAI5060076.1"/>
    <property type="molecule type" value="Genomic_DNA"/>
</dbReference>
<reference evidence="4" key="1">
    <citation type="submission" date="2021-01" db="EMBL/GenBank/DDBJ databases">
        <title>Adiantum capillus-veneris genome.</title>
        <authorList>
            <person name="Fang Y."/>
            <person name="Liao Q."/>
        </authorList>
    </citation>
    <scope>NUCLEOTIDE SEQUENCE</scope>
    <source>
        <strain evidence="4">H3</strain>
        <tissue evidence="4">Leaf</tissue>
    </source>
</reference>
<protein>
    <recommendedName>
        <fullName evidence="3">Non-haem dioxygenase N-terminal domain-containing protein</fullName>
    </recommendedName>
</protein>